<dbReference type="Gene3D" id="3.40.50.200">
    <property type="entry name" value="Peptidase S8/S53 domain"/>
    <property type="match status" value="1"/>
</dbReference>
<evidence type="ECO:0000256" key="1">
    <source>
        <dbReference type="ARBA" id="ARBA00022670"/>
    </source>
</evidence>
<dbReference type="Pfam" id="PF00082">
    <property type="entry name" value="Peptidase_S8"/>
    <property type="match status" value="1"/>
</dbReference>
<feature type="signal peptide" evidence="4">
    <location>
        <begin position="1"/>
        <end position="27"/>
    </location>
</feature>
<keyword evidence="3" id="KW-0720">Serine protease</keyword>
<dbReference type="Proteomes" id="UP000194012">
    <property type="component" value="Unassembled WGS sequence"/>
</dbReference>
<accession>A0A1X7AD67</accession>
<evidence type="ECO:0000256" key="4">
    <source>
        <dbReference type="SAM" id="SignalP"/>
    </source>
</evidence>
<evidence type="ECO:0000313" key="7">
    <source>
        <dbReference type="Proteomes" id="UP000194012"/>
    </source>
</evidence>
<dbReference type="GO" id="GO:0004252">
    <property type="term" value="F:serine-type endopeptidase activity"/>
    <property type="evidence" value="ECO:0007669"/>
    <property type="project" value="InterPro"/>
</dbReference>
<protein>
    <submittedName>
        <fullName evidence="6">Subtilase family protein</fullName>
    </submittedName>
</protein>
<keyword evidence="7" id="KW-1185">Reference proteome</keyword>
<dbReference type="OrthoDB" id="5405281at2"/>
<feature type="domain" description="Peptidase S8/S53" evidence="5">
    <location>
        <begin position="156"/>
        <end position="348"/>
    </location>
</feature>
<evidence type="ECO:0000313" key="6">
    <source>
        <dbReference type="EMBL" id="SLN77078.1"/>
    </source>
</evidence>
<evidence type="ECO:0000256" key="3">
    <source>
        <dbReference type="ARBA" id="ARBA00022825"/>
    </source>
</evidence>
<dbReference type="InterPro" id="IPR023828">
    <property type="entry name" value="Peptidase_S8_Ser-AS"/>
</dbReference>
<dbReference type="GO" id="GO:0006508">
    <property type="term" value="P:proteolysis"/>
    <property type="evidence" value="ECO:0007669"/>
    <property type="project" value="UniProtKB-KW"/>
</dbReference>
<organism evidence="6 7">
    <name type="scientific">Roseovarius gaetbuli</name>
    <dbReference type="NCBI Taxonomy" id="1356575"/>
    <lineage>
        <taxon>Bacteria</taxon>
        <taxon>Pseudomonadati</taxon>
        <taxon>Pseudomonadota</taxon>
        <taxon>Alphaproteobacteria</taxon>
        <taxon>Rhodobacterales</taxon>
        <taxon>Roseobacteraceae</taxon>
        <taxon>Roseovarius</taxon>
    </lineage>
</organism>
<dbReference type="EMBL" id="FWFJ01000101">
    <property type="protein sequence ID" value="SLN77078.1"/>
    <property type="molecule type" value="Genomic_DNA"/>
</dbReference>
<proteinExistence type="predicted"/>
<evidence type="ECO:0000259" key="5">
    <source>
        <dbReference type="Pfam" id="PF00082"/>
    </source>
</evidence>
<reference evidence="7" key="1">
    <citation type="submission" date="2017-03" db="EMBL/GenBank/DDBJ databases">
        <authorList>
            <person name="Rodrigo-Torres L."/>
            <person name="Arahal R.D."/>
            <person name="Lucena T."/>
        </authorList>
    </citation>
    <scope>NUCLEOTIDE SEQUENCE [LARGE SCALE GENOMIC DNA]</scope>
    <source>
        <strain evidence="7">CECT 8370</strain>
    </source>
</reference>
<dbReference type="PROSITE" id="PS00138">
    <property type="entry name" value="SUBTILASE_SER"/>
    <property type="match status" value="1"/>
</dbReference>
<gene>
    <name evidence="6" type="ORF">ROG8370_03941</name>
</gene>
<keyword evidence="2" id="KW-0378">Hydrolase</keyword>
<dbReference type="InterPro" id="IPR000209">
    <property type="entry name" value="Peptidase_S8/S53_dom"/>
</dbReference>
<dbReference type="RefSeq" id="WP_139838244.1">
    <property type="nucleotide sequence ID" value="NZ_FWFJ01000101.1"/>
</dbReference>
<name>A0A1X7AD67_9RHOB</name>
<dbReference type="InterPro" id="IPR036852">
    <property type="entry name" value="Peptidase_S8/S53_dom_sf"/>
</dbReference>
<dbReference type="AlphaFoldDB" id="A0A1X7AD67"/>
<keyword evidence="1" id="KW-0645">Protease</keyword>
<sequence>MRLKTFLTSVSAAALLIAASVTTSALADSSHPTLLAKKEGVGKPVDNGSDPVDPQPNDSWMHDDVPLAWGYNGGSYLGARAPDAAPGLRGVTMTFVDDFYSGATRAGNLGDGDYSLTHGEWTSKEGHMIAPLADIAVHDYLSGEAVTLPSYSGVFNVLNLSYSDKYNTSQETTDLYTAGNLFTAQETSIIDFAKSGAAFVAKSAGNDGGTAVGDSVTSGRGRFTQTVRDYLSVGLMDAAGDNPNTFSGVWVGALDGNSSVTHNPDGTSTVQTKVSIADYSTQAGTDERVNANYLMVGVDTALNGGFEGTSFAAPIVSGYAAILASKFKTATPLQVKNQLLKTARQDTINDYSLNVHGQGEASIYRAVAPDSIQ</sequence>
<keyword evidence="4" id="KW-0732">Signal</keyword>
<feature type="chain" id="PRO_5010887965" evidence="4">
    <location>
        <begin position="28"/>
        <end position="373"/>
    </location>
</feature>
<evidence type="ECO:0000256" key="2">
    <source>
        <dbReference type="ARBA" id="ARBA00022801"/>
    </source>
</evidence>
<dbReference type="SUPFAM" id="SSF52743">
    <property type="entry name" value="Subtilisin-like"/>
    <property type="match status" value="1"/>
</dbReference>